<dbReference type="Gene3D" id="1.20.870.10">
    <property type="entry name" value="Son of sevenless (SoS) protein Chain: S domain 1"/>
    <property type="match status" value="1"/>
</dbReference>
<feature type="domain" description="Ras-GEF" evidence="4">
    <location>
        <begin position="755"/>
        <end position="993"/>
    </location>
</feature>
<dbReference type="SMART" id="SM00147">
    <property type="entry name" value="RasGEF"/>
    <property type="match status" value="1"/>
</dbReference>
<dbReference type="SUPFAM" id="SSF48366">
    <property type="entry name" value="Ras GEF"/>
    <property type="match status" value="1"/>
</dbReference>
<keyword evidence="1 2" id="KW-0344">Guanine-nucleotide releasing factor</keyword>
<dbReference type="Pfam" id="PF00618">
    <property type="entry name" value="RasGEF_N"/>
    <property type="match status" value="1"/>
</dbReference>
<dbReference type="PROSITE" id="PS50212">
    <property type="entry name" value="RASGEF_NTER"/>
    <property type="match status" value="1"/>
</dbReference>
<dbReference type="OrthoDB" id="28357at2759"/>
<evidence type="ECO:0000259" key="4">
    <source>
        <dbReference type="PROSITE" id="PS50009"/>
    </source>
</evidence>
<dbReference type="InterPro" id="IPR001895">
    <property type="entry name" value="RASGEF_cat_dom"/>
</dbReference>
<feature type="domain" description="N-terminal Ras-GEF" evidence="5">
    <location>
        <begin position="519"/>
        <end position="645"/>
    </location>
</feature>
<dbReference type="Pfam" id="PF00617">
    <property type="entry name" value="RasGEF"/>
    <property type="match status" value="1"/>
</dbReference>
<dbReference type="EMBL" id="MCBR01003370">
    <property type="protein sequence ID" value="RKF80714.1"/>
    <property type="molecule type" value="Genomic_DNA"/>
</dbReference>
<dbReference type="InterPro" id="IPR027417">
    <property type="entry name" value="P-loop_NTPase"/>
</dbReference>
<feature type="region of interest" description="Disordered" evidence="3">
    <location>
        <begin position="65"/>
        <end position="90"/>
    </location>
</feature>
<feature type="compositionally biased region" description="Low complexity" evidence="3">
    <location>
        <begin position="10"/>
        <end position="21"/>
    </location>
</feature>
<dbReference type="SUPFAM" id="SSF52540">
    <property type="entry name" value="P-loop containing nucleoside triphosphate hydrolases"/>
    <property type="match status" value="1"/>
</dbReference>
<dbReference type="InterPro" id="IPR008937">
    <property type="entry name" value="Ras-like_GEF"/>
</dbReference>
<organism evidence="6 7">
    <name type="scientific">Golovinomyces cichoracearum</name>
    <dbReference type="NCBI Taxonomy" id="62708"/>
    <lineage>
        <taxon>Eukaryota</taxon>
        <taxon>Fungi</taxon>
        <taxon>Dikarya</taxon>
        <taxon>Ascomycota</taxon>
        <taxon>Pezizomycotina</taxon>
        <taxon>Leotiomycetes</taxon>
        <taxon>Erysiphales</taxon>
        <taxon>Erysiphaceae</taxon>
        <taxon>Golovinomyces</taxon>
    </lineage>
</organism>
<proteinExistence type="predicted"/>
<dbReference type="SMART" id="SM00229">
    <property type="entry name" value="RasGEFN"/>
    <property type="match status" value="1"/>
</dbReference>
<protein>
    <submittedName>
        <fullName evidence="6">Putative ras guanyl-nucleotide exchange factor</fullName>
    </submittedName>
</protein>
<comment type="caution">
    <text evidence="6">The sequence shown here is derived from an EMBL/GenBank/DDBJ whole genome shotgun (WGS) entry which is preliminary data.</text>
</comment>
<evidence type="ECO:0000256" key="2">
    <source>
        <dbReference type="PROSITE-ProRule" id="PRU00168"/>
    </source>
</evidence>
<evidence type="ECO:0000313" key="7">
    <source>
        <dbReference type="Proteomes" id="UP000285405"/>
    </source>
</evidence>
<dbReference type="AlphaFoldDB" id="A0A420J1S3"/>
<dbReference type="GO" id="GO:0007265">
    <property type="term" value="P:Ras protein signal transduction"/>
    <property type="evidence" value="ECO:0007669"/>
    <property type="project" value="TreeGrafter"/>
</dbReference>
<gene>
    <name evidence="6" type="ORF">GcC1_033006</name>
</gene>
<evidence type="ECO:0000256" key="1">
    <source>
        <dbReference type="ARBA" id="ARBA00022658"/>
    </source>
</evidence>
<dbReference type="Gene3D" id="3.40.50.300">
    <property type="entry name" value="P-loop containing nucleotide triphosphate hydrolases"/>
    <property type="match status" value="1"/>
</dbReference>
<sequence>MMGRFQGNYSVSSSKSRAEASPNSLAKSSLKYLVKSTSLPVILHFDLENTKIPCPKTRTTAALEMTSKKDPDMSSVDNEAQSTNKSTNNRNSVYSIVDDPFFRNYTSPKTMSLARELKSAITAGYLENERFVTNYSLASPVRQDTDSKSLKSLPDDLQNETTHINIAVIGAAGVGKSTLIQGALGLNAPQDFLVSTLEISMEEIIYTVSLFEMDLQNIDIDSQRKLNWSTSLNGQDFSRIDGVLLLYDVTNRESISRFPATLSERDSKPKAGTDLCPDGLVNSFIPTILVSSKYDVPENLHQIDIDAMERVCFSCVEAVKVSANVPEMARFCLAAILKVAIDNLHVSRYCENKVSFPSSRDSFSSTSQQSELKPYCEDLKISHQHCAQTWDPDHAILSTVVNSSSSCSVNPTTQDSTPSFTSQASLNQNQSSVQTELNGVSSIPAFSTSLPENLASPNRNQLCLAPKNTDVNLTGTDLSLDSSKVFCSLKVDGKFSDPKSQFIDEDLVLFRGNEDFLKKQNSSAGITLENLVDRLISQSMSRADKDFIEIFLCLYRKFAAPGKLLSCILARLDLVTKDTHMHNLTKAENQFRILNILSKWISTYPGDFAGPSTSHKLEDLINALIIEPRFATFAHEIRLQFQSRVVINDDTGWARTDPDFDSNARSCIESDSTSFSAPNIKGRLEPDALTSSSNEDDGSTDISSRISRLDIFERSSSPTHSIRSTRDYDIMAATLIPKSVLPLSKYRFCIIMQISDDEFSDEITRIDWVMLSTIRIRSLIRHVNLSPSQKLKWKDFGHINRMIAHFNYIAKWVASLILMRNKAKHRAMMLEKFINIAQKLRQLNNYNGLAAVLAGLNCISVFRLAQTWCLLNADAHKRFKRLMILMGVQRSHSAYRLAWKNSTSSRIPFLPLHRRDLVSAEEGSRTFLDEEEIYINWKKFEILSEIILPLMKSQMLPYSNLIKSKGTRELILDCKIINDDEDLYKRSLAVEGNASANSDFGRKNFRIFKSYHDDILNLFRVK</sequence>
<dbReference type="PROSITE" id="PS50009">
    <property type="entry name" value="RASGEF_CAT"/>
    <property type="match status" value="1"/>
</dbReference>
<dbReference type="CDD" id="cd06224">
    <property type="entry name" value="REM"/>
    <property type="match status" value="1"/>
</dbReference>
<dbReference type="InterPro" id="IPR036964">
    <property type="entry name" value="RASGEF_cat_dom_sf"/>
</dbReference>
<dbReference type="PROSITE" id="PS51419">
    <property type="entry name" value="RAB"/>
    <property type="match status" value="1"/>
</dbReference>
<name>A0A420J1S3_9PEZI</name>
<feature type="region of interest" description="Disordered" evidence="3">
    <location>
        <begin position="669"/>
        <end position="702"/>
    </location>
</feature>
<feature type="region of interest" description="Disordered" evidence="3">
    <location>
        <begin position="1"/>
        <end position="21"/>
    </location>
</feature>
<dbReference type="GO" id="GO:0005886">
    <property type="term" value="C:plasma membrane"/>
    <property type="evidence" value="ECO:0007669"/>
    <property type="project" value="TreeGrafter"/>
</dbReference>
<feature type="compositionally biased region" description="Polar residues" evidence="3">
    <location>
        <begin position="75"/>
        <end position="90"/>
    </location>
</feature>
<dbReference type="PANTHER" id="PTHR23113">
    <property type="entry name" value="GUANINE NUCLEOTIDE EXCHANGE FACTOR"/>
    <property type="match status" value="1"/>
</dbReference>
<dbReference type="GO" id="GO:0005085">
    <property type="term" value="F:guanyl-nucleotide exchange factor activity"/>
    <property type="evidence" value="ECO:0007669"/>
    <property type="project" value="UniProtKB-KW"/>
</dbReference>
<accession>A0A420J1S3</accession>
<dbReference type="InterPro" id="IPR000651">
    <property type="entry name" value="Ras-like_Gua-exchang_fac_N"/>
</dbReference>
<reference evidence="6 7" key="1">
    <citation type="journal article" date="2018" name="BMC Genomics">
        <title>Comparative genome analyses reveal sequence features reflecting distinct modes of host-adaptation between dicot and monocot powdery mildew.</title>
        <authorList>
            <person name="Wu Y."/>
            <person name="Ma X."/>
            <person name="Pan Z."/>
            <person name="Kale S.D."/>
            <person name="Song Y."/>
            <person name="King H."/>
            <person name="Zhang Q."/>
            <person name="Presley C."/>
            <person name="Deng X."/>
            <person name="Wei C.I."/>
            <person name="Xiao S."/>
        </authorList>
    </citation>
    <scope>NUCLEOTIDE SEQUENCE [LARGE SCALE GENOMIC DNA]</scope>
    <source>
        <strain evidence="6">UCSC1</strain>
    </source>
</reference>
<evidence type="ECO:0000259" key="5">
    <source>
        <dbReference type="PROSITE" id="PS50212"/>
    </source>
</evidence>
<dbReference type="CDD" id="cd00882">
    <property type="entry name" value="Ras_like_GTPase"/>
    <property type="match status" value="1"/>
</dbReference>
<evidence type="ECO:0000313" key="6">
    <source>
        <dbReference type="EMBL" id="RKF80714.1"/>
    </source>
</evidence>
<feature type="compositionally biased region" description="Polar residues" evidence="3">
    <location>
        <begin position="414"/>
        <end position="428"/>
    </location>
</feature>
<dbReference type="Gene3D" id="1.10.840.10">
    <property type="entry name" value="Ras guanine-nucleotide exchange factors catalytic domain"/>
    <property type="match status" value="1"/>
</dbReference>
<evidence type="ECO:0000256" key="3">
    <source>
        <dbReference type="SAM" id="MobiDB-lite"/>
    </source>
</evidence>
<feature type="region of interest" description="Disordered" evidence="3">
    <location>
        <begin position="408"/>
        <end position="428"/>
    </location>
</feature>
<dbReference type="Proteomes" id="UP000285405">
    <property type="component" value="Unassembled WGS sequence"/>
</dbReference>
<dbReference type="InterPro" id="IPR023578">
    <property type="entry name" value="Ras_GEF_dom_sf"/>
</dbReference>
<dbReference type="PANTHER" id="PTHR23113:SF348">
    <property type="entry name" value="GUANYL-NUCLEOTIDE EXCHANGE FACTOR RASGEF, PUTATIVE (AFU_ORTHOLOGUE AFUA_1G04700)-RELATED"/>
    <property type="match status" value="1"/>
</dbReference>